<keyword evidence="3" id="KW-1185">Reference proteome</keyword>
<dbReference type="Proteomes" id="UP000007799">
    <property type="component" value="Unassembled WGS sequence"/>
</dbReference>
<keyword evidence="1" id="KW-0812">Transmembrane</keyword>
<keyword evidence="1" id="KW-1133">Transmembrane helix</keyword>
<sequence length="120" mass="13962">MHTYTHTHMRLHTHMHPCMRCVHQTTQSQRKSTPRVLWRWCFVCLMYCVCTAVQVCLFFFVCFACGWLLFVSCVAPDAVCCVRFHACCRSEFGIFRVPHSPCVTVLKECNTISQQDGVHK</sequence>
<reference evidence="2" key="1">
    <citation type="submission" date="2009-08" db="EMBL/GenBank/DDBJ databases">
        <title>Annotation of Salpingoeca rosetta.</title>
        <authorList>
            <consortium name="The Broad Institute Genome Sequencing Platform"/>
            <person name="Russ C."/>
            <person name="Cuomo C."/>
            <person name="Burger G."/>
            <person name="Gray M.W."/>
            <person name="Holland P.W.H."/>
            <person name="King N."/>
            <person name="Lang F.B.F."/>
            <person name="Roger A.J."/>
            <person name="Ruiz-Trillo I."/>
            <person name="Young S.K."/>
            <person name="Zeng Q."/>
            <person name="Gargeya S."/>
            <person name="Alvarado L."/>
            <person name="Berlin A."/>
            <person name="Chapman S.B."/>
            <person name="Chen Z."/>
            <person name="Freedman E."/>
            <person name="Gellesch M."/>
            <person name="Goldberg J."/>
            <person name="Griggs A."/>
            <person name="Gujja S."/>
            <person name="Heilman E."/>
            <person name="Heiman D."/>
            <person name="Howarth C."/>
            <person name="Mehta T."/>
            <person name="Neiman D."/>
            <person name="Pearson M."/>
            <person name="Roberts A."/>
            <person name="Saif S."/>
            <person name="Shea T."/>
            <person name="Shenoy N."/>
            <person name="Sisk P."/>
            <person name="Stolte C."/>
            <person name="Sykes S."/>
            <person name="White J."/>
            <person name="Yandava C."/>
            <person name="Haas B."/>
            <person name="Nusbaum C."/>
            <person name="Birren B."/>
        </authorList>
    </citation>
    <scope>NUCLEOTIDE SEQUENCE [LARGE SCALE GENOMIC DNA]</scope>
    <source>
        <strain evidence="2">ATCC 50818</strain>
    </source>
</reference>
<dbReference type="EMBL" id="GL832984">
    <property type="protein sequence ID" value="EGD79248.1"/>
    <property type="molecule type" value="Genomic_DNA"/>
</dbReference>
<dbReference type="GeneID" id="16069877"/>
<dbReference type="KEGG" id="sre:PTSG_12969"/>
<proteinExistence type="predicted"/>
<dbReference type="RefSeq" id="XP_004989333.1">
    <property type="nucleotide sequence ID" value="XM_004989276.1"/>
</dbReference>
<organism evidence="3">
    <name type="scientific">Salpingoeca rosetta (strain ATCC 50818 / BSB-021)</name>
    <dbReference type="NCBI Taxonomy" id="946362"/>
    <lineage>
        <taxon>Eukaryota</taxon>
        <taxon>Choanoflagellata</taxon>
        <taxon>Craspedida</taxon>
        <taxon>Salpingoecidae</taxon>
        <taxon>Salpingoeca</taxon>
    </lineage>
</organism>
<evidence type="ECO:0000256" key="1">
    <source>
        <dbReference type="SAM" id="Phobius"/>
    </source>
</evidence>
<evidence type="ECO:0000313" key="3">
    <source>
        <dbReference type="Proteomes" id="UP000007799"/>
    </source>
</evidence>
<keyword evidence="1" id="KW-0472">Membrane</keyword>
<protein>
    <submittedName>
        <fullName evidence="2">Uncharacterized protein</fullName>
    </submittedName>
</protein>
<dbReference type="AlphaFoldDB" id="F2UNP3"/>
<name>F2UNP3_SALR5</name>
<feature type="transmembrane region" description="Helical" evidence="1">
    <location>
        <begin position="37"/>
        <end position="70"/>
    </location>
</feature>
<accession>F2UNP3</accession>
<gene>
    <name evidence="2" type="ORF">PTSG_12969</name>
</gene>
<evidence type="ECO:0000313" key="2">
    <source>
        <dbReference type="EMBL" id="EGD79248.1"/>
    </source>
</evidence>
<dbReference type="InParanoid" id="F2UNP3"/>